<dbReference type="PANTHER" id="PTHR30136:SF24">
    <property type="entry name" value="HTH-TYPE TRANSCRIPTIONAL REPRESSOR ALLR"/>
    <property type="match status" value="1"/>
</dbReference>
<dbReference type="Gene3D" id="1.10.10.10">
    <property type="entry name" value="Winged helix-like DNA-binding domain superfamily/Winged helix DNA-binding domain"/>
    <property type="match status" value="1"/>
</dbReference>
<dbReference type="KEGG" id="spph:KFK14_22955"/>
<evidence type="ECO:0000313" key="7">
    <source>
        <dbReference type="Proteomes" id="UP000681425"/>
    </source>
</evidence>
<evidence type="ECO:0000256" key="2">
    <source>
        <dbReference type="ARBA" id="ARBA00023125"/>
    </source>
</evidence>
<dbReference type="InterPro" id="IPR036388">
    <property type="entry name" value="WH-like_DNA-bd_sf"/>
</dbReference>
<dbReference type="Pfam" id="PF01614">
    <property type="entry name" value="IclR_C"/>
    <property type="match status" value="1"/>
</dbReference>
<evidence type="ECO:0000256" key="1">
    <source>
        <dbReference type="ARBA" id="ARBA00023015"/>
    </source>
</evidence>
<accession>A0A975K775</accession>
<dbReference type="GO" id="GO:0003677">
    <property type="term" value="F:DNA binding"/>
    <property type="evidence" value="ECO:0007669"/>
    <property type="project" value="UniProtKB-KW"/>
</dbReference>
<dbReference type="Pfam" id="PF09339">
    <property type="entry name" value="HTH_IclR"/>
    <property type="match status" value="1"/>
</dbReference>
<dbReference type="Gene3D" id="3.30.450.40">
    <property type="match status" value="1"/>
</dbReference>
<evidence type="ECO:0000259" key="4">
    <source>
        <dbReference type="PROSITE" id="PS51077"/>
    </source>
</evidence>
<dbReference type="InterPro" id="IPR005471">
    <property type="entry name" value="Tscrpt_reg_IclR_N"/>
</dbReference>
<dbReference type="SMART" id="SM00346">
    <property type="entry name" value="HTH_ICLR"/>
    <property type="match status" value="1"/>
</dbReference>
<evidence type="ECO:0000313" key="6">
    <source>
        <dbReference type="EMBL" id="QUT05762.1"/>
    </source>
</evidence>
<dbReference type="PROSITE" id="PS51078">
    <property type="entry name" value="ICLR_ED"/>
    <property type="match status" value="1"/>
</dbReference>
<keyword evidence="7" id="KW-1185">Reference proteome</keyword>
<dbReference type="PROSITE" id="PS51077">
    <property type="entry name" value="HTH_ICLR"/>
    <property type="match status" value="1"/>
</dbReference>
<dbReference type="InterPro" id="IPR036390">
    <property type="entry name" value="WH_DNA-bd_sf"/>
</dbReference>
<name>A0A975K775_9SPHN</name>
<keyword evidence="2" id="KW-0238">DNA-binding</keyword>
<reference evidence="6" key="1">
    <citation type="submission" date="2021-04" db="EMBL/GenBank/DDBJ databases">
        <title>Isolation of p-tert-butylphenol degrading bacteria Sphingobium phenoxybenzoativorans Tas13 from active sludge.</title>
        <authorList>
            <person name="Li Y."/>
        </authorList>
    </citation>
    <scope>NUCLEOTIDE SEQUENCE</scope>
    <source>
        <strain evidence="6">Tas13</strain>
    </source>
</reference>
<protein>
    <submittedName>
        <fullName evidence="6">IclR family transcriptional regulator</fullName>
    </submittedName>
</protein>
<feature type="domain" description="HTH iclR-type" evidence="4">
    <location>
        <begin position="12"/>
        <end position="74"/>
    </location>
</feature>
<dbReference type="InterPro" id="IPR014757">
    <property type="entry name" value="Tscrpt_reg_IclR_C"/>
</dbReference>
<dbReference type="InterPro" id="IPR050707">
    <property type="entry name" value="HTH_MetabolicPath_Reg"/>
</dbReference>
<dbReference type="SUPFAM" id="SSF55781">
    <property type="entry name" value="GAF domain-like"/>
    <property type="match status" value="1"/>
</dbReference>
<gene>
    <name evidence="6" type="ORF">KFK14_22955</name>
</gene>
<dbReference type="InterPro" id="IPR029016">
    <property type="entry name" value="GAF-like_dom_sf"/>
</dbReference>
<keyword evidence="1" id="KW-0805">Transcription regulation</keyword>
<dbReference type="RefSeq" id="WP_212609276.1">
    <property type="nucleotide sequence ID" value="NZ_CP073910.1"/>
</dbReference>
<sequence>MTESSDASGKTVPAVRRAIAILRLLADAGGPLNLSQIARGADIVPSTALHILRELAAARLIMIESNQKTYRLGTGLLELAQAVVRRTEFADIARPLLQDIARRFDVTAMATAALDPDHSACVASVSPSHSMSLNVTVGGRVPTLSGAAGRCVAAFSPTPLPELRKRFSRIRWQTPFDFETWLGQVEQVRQFGYAEDDGLFARGVTTLAAPVFNPDGTVTKAVGIASISAAPEMDRREAIADALKTSADIISRQMAD</sequence>
<dbReference type="CDD" id="cd00090">
    <property type="entry name" value="HTH_ARSR"/>
    <property type="match status" value="1"/>
</dbReference>
<dbReference type="InterPro" id="IPR011991">
    <property type="entry name" value="ArsR-like_HTH"/>
</dbReference>
<proteinExistence type="predicted"/>
<evidence type="ECO:0000256" key="3">
    <source>
        <dbReference type="ARBA" id="ARBA00023163"/>
    </source>
</evidence>
<keyword evidence="3" id="KW-0804">Transcription</keyword>
<feature type="domain" description="IclR-ED" evidence="5">
    <location>
        <begin position="75"/>
        <end position="256"/>
    </location>
</feature>
<dbReference type="GO" id="GO:0003700">
    <property type="term" value="F:DNA-binding transcription factor activity"/>
    <property type="evidence" value="ECO:0007669"/>
    <property type="project" value="TreeGrafter"/>
</dbReference>
<dbReference type="EMBL" id="CP073910">
    <property type="protein sequence ID" value="QUT05762.1"/>
    <property type="molecule type" value="Genomic_DNA"/>
</dbReference>
<organism evidence="6 7">
    <name type="scientific">Sphingobium phenoxybenzoativorans</name>
    <dbReference type="NCBI Taxonomy" id="1592790"/>
    <lineage>
        <taxon>Bacteria</taxon>
        <taxon>Pseudomonadati</taxon>
        <taxon>Pseudomonadota</taxon>
        <taxon>Alphaproteobacteria</taxon>
        <taxon>Sphingomonadales</taxon>
        <taxon>Sphingomonadaceae</taxon>
        <taxon>Sphingobium</taxon>
    </lineage>
</organism>
<dbReference type="GO" id="GO:0045892">
    <property type="term" value="P:negative regulation of DNA-templated transcription"/>
    <property type="evidence" value="ECO:0007669"/>
    <property type="project" value="TreeGrafter"/>
</dbReference>
<dbReference type="AlphaFoldDB" id="A0A975K775"/>
<dbReference type="PANTHER" id="PTHR30136">
    <property type="entry name" value="HELIX-TURN-HELIX TRANSCRIPTIONAL REGULATOR, ICLR FAMILY"/>
    <property type="match status" value="1"/>
</dbReference>
<evidence type="ECO:0000259" key="5">
    <source>
        <dbReference type="PROSITE" id="PS51078"/>
    </source>
</evidence>
<dbReference type="SUPFAM" id="SSF46785">
    <property type="entry name" value="Winged helix' DNA-binding domain"/>
    <property type="match status" value="1"/>
</dbReference>
<dbReference type="Proteomes" id="UP000681425">
    <property type="component" value="Chromosome"/>
</dbReference>